<sequence>MSDELLAIADRVVAQAQPGEEIEAFVARGGETEIKVYGGEVEDFVSAMSEGVGIRVIRDGQTGFAYAGTLDETAVAEVLAEARDNLQFGSVDEHAGLAQPDGVAIAPQELWSDAMAEFATDAKIELALQLERQVLAADDRIRIDAAHYADAFGDAAVATT</sequence>
<dbReference type="PANTHER" id="PTHR43421">
    <property type="entry name" value="METALLOPROTEASE PMBA"/>
    <property type="match status" value="1"/>
</dbReference>
<dbReference type="EMBL" id="PDSL01000018">
    <property type="protein sequence ID" value="PIE34490.1"/>
    <property type="molecule type" value="Genomic_DNA"/>
</dbReference>
<feature type="domain" description="Metalloprotease TldD/E N-terminal" evidence="2">
    <location>
        <begin position="23"/>
        <end position="85"/>
    </location>
</feature>
<dbReference type="InterPro" id="IPR002510">
    <property type="entry name" value="Metalloprtase-TldD/E_N"/>
</dbReference>
<evidence type="ECO:0000259" key="2">
    <source>
        <dbReference type="Pfam" id="PF01523"/>
    </source>
</evidence>
<dbReference type="GO" id="GO:0008237">
    <property type="term" value="F:metallopeptidase activity"/>
    <property type="evidence" value="ECO:0007669"/>
    <property type="project" value="InterPro"/>
</dbReference>
<evidence type="ECO:0000313" key="4">
    <source>
        <dbReference type="Proteomes" id="UP000230914"/>
    </source>
</evidence>
<dbReference type="AlphaFoldDB" id="A0A2G6KGH2"/>
<reference evidence="3 4" key="1">
    <citation type="submission" date="2017-10" db="EMBL/GenBank/DDBJ databases">
        <title>Novel microbial diversity and functional potential in the marine mammal oral microbiome.</title>
        <authorList>
            <person name="Dudek N.K."/>
            <person name="Sun C.L."/>
            <person name="Burstein D."/>
            <person name="Kantor R.S."/>
            <person name="Aliaga Goltsman D.S."/>
            <person name="Bik E.M."/>
            <person name="Thomas B.C."/>
            <person name="Banfield J.F."/>
            <person name="Relman D.A."/>
        </authorList>
    </citation>
    <scope>NUCLEOTIDE SEQUENCE [LARGE SCALE GENOMIC DNA]</scope>
    <source>
        <strain evidence="3">DOLJORAL78_61_10</strain>
    </source>
</reference>
<feature type="non-terminal residue" evidence="3">
    <location>
        <position position="160"/>
    </location>
</feature>
<accession>A0A2G6KGH2</accession>
<evidence type="ECO:0000313" key="3">
    <source>
        <dbReference type="EMBL" id="PIE34490.1"/>
    </source>
</evidence>
<dbReference type="Pfam" id="PF01523">
    <property type="entry name" value="PmbA_TldD_1st"/>
    <property type="match status" value="1"/>
</dbReference>
<dbReference type="SUPFAM" id="SSF111283">
    <property type="entry name" value="Putative modulator of DNA gyrase, PmbA/TldD"/>
    <property type="match status" value="1"/>
</dbReference>
<evidence type="ECO:0000256" key="1">
    <source>
        <dbReference type="ARBA" id="ARBA00005836"/>
    </source>
</evidence>
<proteinExistence type="inferred from homology"/>
<gene>
    <name evidence="3" type="ORF">CSA55_00640</name>
</gene>
<name>A0A2G6KGH2_9ACTN</name>
<dbReference type="Gene3D" id="3.30.2290.10">
    <property type="entry name" value="PmbA/TldD superfamily"/>
    <property type="match status" value="1"/>
</dbReference>
<comment type="similarity">
    <text evidence="1">Belongs to the peptidase U62 family.</text>
</comment>
<protein>
    <recommendedName>
        <fullName evidence="2">Metalloprotease TldD/E N-terminal domain-containing protein</fullName>
    </recommendedName>
</protein>
<dbReference type="GO" id="GO:0005829">
    <property type="term" value="C:cytosol"/>
    <property type="evidence" value="ECO:0007669"/>
    <property type="project" value="TreeGrafter"/>
</dbReference>
<dbReference type="PANTHER" id="PTHR43421:SF1">
    <property type="entry name" value="METALLOPROTEASE PMBA"/>
    <property type="match status" value="1"/>
</dbReference>
<dbReference type="InterPro" id="IPR036059">
    <property type="entry name" value="TldD/PmbA_sf"/>
</dbReference>
<dbReference type="Proteomes" id="UP000230914">
    <property type="component" value="Unassembled WGS sequence"/>
</dbReference>
<comment type="caution">
    <text evidence="3">The sequence shown here is derived from an EMBL/GenBank/DDBJ whole genome shotgun (WGS) entry which is preliminary data.</text>
</comment>
<organism evidence="3 4">
    <name type="scientific">Ilumatobacter coccineus</name>
    <dbReference type="NCBI Taxonomy" id="467094"/>
    <lineage>
        <taxon>Bacteria</taxon>
        <taxon>Bacillati</taxon>
        <taxon>Actinomycetota</taxon>
        <taxon>Acidimicrobiia</taxon>
        <taxon>Acidimicrobiales</taxon>
        <taxon>Ilumatobacteraceae</taxon>
        <taxon>Ilumatobacter</taxon>
    </lineage>
</organism>
<dbReference type="GO" id="GO:0006508">
    <property type="term" value="P:proteolysis"/>
    <property type="evidence" value="ECO:0007669"/>
    <property type="project" value="InterPro"/>
</dbReference>
<dbReference type="InterPro" id="IPR047657">
    <property type="entry name" value="PmbA"/>
</dbReference>
<dbReference type="InterPro" id="IPR035068">
    <property type="entry name" value="TldD/PmbA_N"/>
</dbReference>